<accession>A0A251XIS1</accession>
<feature type="domain" description="Maltokinase N-terminal cap" evidence="6">
    <location>
        <begin position="16"/>
        <end position="101"/>
    </location>
</feature>
<protein>
    <recommendedName>
        <fullName evidence="6">Maltokinase N-terminal cap domain-containing protein</fullName>
    </recommendedName>
</protein>
<keyword evidence="2" id="KW-0547">Nucleotide-binding</keyword>
<dbReference type="GO" id="GO:0016301">
    <property type="term" value="F:kinase activity"/>
    <property type="evidence" value="ECO:0007669"/>
    <property type="project" value="UniProtKB-KW"/>
</dbReference>
<evidence type="ECO:0000313" key="8">
    <source>
        <dbReference type="Proteomes" id="UP000195062"/>
    </source>
</evidence>
<dbReference type="GO" id="GO:0005524">
    <property type="term" value="F:ATP binding"/>
    <property type="evidence" value="ECO:0007669"/>
    <property type="project" value="UniProtKB-KW"/>
</dbReference>
<keyword evidence="1" id="KW-0808">Transferase</keyword>
<keyword evidence="4" id="KW-0067">ATP-binding</keyword>
<gene>
    <name evidence="7" type="ORF">CMMCAS07_00210</name>
</gene>
<dbReference type="Pfam" id="PF18085">
    <property type="entry name" value="Mak_N_cap"/>
    <property type="match status" value="1"/>
</dbReference>
<reference evidence="7 8" key="1">
    <citation type="submission" date="2016-08" db="EMBL/GenBank/DDBJ databases">
        <title>Genome sequence of Clavibacter michiganensis subsp. michiganensis strain CASJ007.</title>
        <authorList>
            <person name="Thapa S.P."/>
            <person name="Coaker G."/>
        </authorList>
    </citation>
    <scope>NUCLEOTIDE SEQUENCE [LARGE SCALE GENOMIC DNA]</scope>
    <source>
        <strain evidence="7">CASJ007</strain>
    </source>
</reference>
<evidence type="ECO:0000256" key="1">
    <source>
        <dbReference type="ARBA" id="ARBA00022679"/>
    </source>
</evidence>
<keyword evidence="8" id="KW-1185">Reference proteome</keyword>
<dbReference type="EMBL" id="MDHH01000001">
    <property type="protein sequence ID" value="OUE03337.1"/>
    <property type="molecule type" value="Genomic_DNA"/>
</dbReference>
<feature type="compositionally biased region" description="Low complexity" evidence="5">
    <location>
        <begin position="100"/>
        <end position="122"/>
    </location>
</feature>
<feature type="compositionally biased region" description="Low complexity" evidence="5">
    <location>
        <begin position="130"/>
        <end position="170"/>
    </location>
</feature>
<dbReference type="Proteomes" id="UP000195062">
    <property type="component" value="Unassembled WGS sequence"/>
</dbReference>
<dbReference type="InterPro" id="IPR040999">
    <property type="entry name" value="Mak_N_cap"/>
</dbReference>
<sequence>MQHHDLSVIPDFLAAWMREQRWFASKGTEPRLERIGGWSFSDEGWFARIETHLIIDHGSAKPVLYQVPLTYRQAPLEELKPFHIGTTVEDDGVELHVYDGPTTPRTRGRSSARSSTTATPTSTRRRSARPRAGSGSRAWRSRPSSDPTCSRASSRTRRSSTTWSRPTATP</sequence>
<proteinExistence type="predicted"/>
<evidence type="ECO:0000313" key="7">
    <source>
        <dbReference type="EMBL" id="OUE03337.1"/>
    </source>
</evidence>
<keyword evidence="3" id="KW-0418">Kinase</keyword>
<evidence type="ECO:0000256" key="3">
    <source>
        <dbReference type="ARBA" id="ARBA00022777"/>
    </source>
</evidence>
<evidence type="ECO:0000256" key="4">
    <source>
        <dbReference type="ARBA" id="ARBA00022840"/>
    </source>
</evidence>
<dbReference type="AlphaFoldDB" id="A0A251XIS1"/>
<comment type="caution">
    <text evidence="7">The sequence shown here is derived from an EMBL/GenBank/DDBJ whole genome shotgun (WGS) entry which is preliminary data.</text>
</comment>
<evidence type="ECO:0000259" key="6">
    <source>
        <dbReference type="Pfam" id="PF18085"/>
    </source>
</evidence>
<organism evidence="7 8">
    <name type="scientific">Clavibacter michiganensis subsp. michiganensis</name>
    <dbReference type="NCBI Taxonomy" id="33013"/>
    <lineage>
        <taxon>Bacteria</taxon>
        <taxon>Bacillati</taxon>
        <taxon>Actinomycetota</taxon>
        <taxon>Actinomycetes</taxon>
        <taxon>Micrococcales</taxon>
        <taxon>Microbacteriaceae</taxon>
        <taxon>Clavibacter</taxon>
    </lineage>
</organism>
<evidence type="ECO:0000256" key="2">
    <source>
        <dbReference type="ARBA" id="ARBA00022741"/>
    </source>
</evidence>
<evidence type="ECO:0000256" key="5">
    <source>
        <dbReference type="SAM" id="MobiDB-lite"/>
    </source>
</evidence>
<name>A0A251XIS1_CLAMM</name>
<feature type="region of interest" description="Disordered" evidence="5">
    <location>
        <begin position="93"/>
        <end position="170"/>
    </location>
</feature>